<dbReference type="SUPFAM" id="SSF47769">
    <property type="entry name" value="SAM/Pointed domain"/>
    <property type="match status" value="1"/>
</dbReference>
<reference evidence="4" key="1">
    <citation type="submission" date="2019-10" db="EMBL/GenBank/DDBJ databases">
        <authorList>
            <person name="Zhang R."/>
            <person name="Pan Y."/>
            <person name="Wang J."/>
            <person name="Ma R."/>
            <person name="Yu S."/>
        </authorList>
    </citation>
    <scope>NUCLEOTIDE SEQUENCE</scope>
    <source>
        <strain evidence="4">LA-IB0</strain>
        <tissue evidence="4">Leaf</tissue>
    </source>
</reference>
<comment type="caution">
    <text evidence="4">The sequence shown here is derived from an EMBL/GenBank/DDBJ whole genome shotgun (WGS) entry which is preliminary data.</text>
</comment>
<feature type="compositionally biased region" description="Basic residues" evidence="2">
    <location>
        <begin position="104"/>
        <end position="114"/>
    </location>
</feature>
<dbReference type="AlphaFoldDB" id="A0AAV6Y0D7"/>
<keyword evidence="1" id="KW-0677">Repeat</keyword>
<organism evidence="4 5">
    <name type="scientific">Buddleja alternifolia</name>
    <dbReference type="NCBI Taxonomy" id="168488"/>
    <lineage>
        <taxon>Eukaryota</taxon>
        <taxon>Viridiplantae</taxon>
        <taxon>Streptophyta</taxon>
        <taxon>Embryophyta</taxon>
        <taxon>Tracheophyta</taxon>
        <taxon>Spermatophyta</taxon>
        <taxon>Magnoliopsida</taxon>
        <taxon>eudicotyledons</taxon>
        <taxon>Gunneridae</taxon>
        <taxon>Pentapetalae</taxon>
        <taxon>asterids</taxon>
        <taxon>lamiids</taxon>
        <taxon>Lamiales</taxon>
        <taxon>Scrophulariaceae</taxon>
        <taxon>Buddlejeae</taxon>
        <taxon>Buddleja</taxon>
    </lineage>
</organism>
<dbReference type="Proteomes" id="UP000826271">
    <property type="component" value="Unassembled WGS sequence"/>
</dbReference>
<evidence type="ECO:0000256" key="2">
    <source>
        <dbReference type="SAM" id="MobiDB-lite"/>
    </source>
</evidence>
<dbReference type="PROSITE" id="PS50105">
    <property type="entry name" value="SAM_DOMAIN"/>
    <property type="match status" value="1"/>
</dbReference>
<accession>A0AAV6Y0D7</accession>
<evidence type="ECO:0000259" key="3">
    <source>
        <dbReference type="PROSITE" id="PS50105"/>
    </source>
</evidence>
<feature type="region of interest" description="Disordered" evidence="2">
    <location>
        <begin position="1"/>
        <end position="196"/>
    </location>
</feature>
<keyword evidence="5" id="KW-1185">Reference proteome</keyword>
<dbReference type="PANTHER" id="PTHR10627">
    <property type="entry name" value="SCP160"/>
    <property type="match status" value="1"/>
</dbReference>
<protein>
    <recommendedName>
        <fullName evidence="3">SAM domain-containing protein</fullName>
    </recommendedName>
</protein>
<dbReference type="Gene3D" id="1.10.150.50">
    <property type="entry name" value="Transcription Factor, Ets-1"/>
    <property type="match status" value="1"/>
</dbReference>
<evidence type="ECO:0000313" key="5">
    <source>
        <dbReference type="Proteomes" id="UP000826271"/>
    </source>
</evidence>
<proteinExistence type="predicted"/>
<sequence length="280" mass="31534">MQIEIPKAPAPRIMRNGGGDELGTKRQRRPNVRLQQPYYDNPGHRKLQQQWEKGFKKDSEVARKPPRTLKTLMNVNNSKESDCDGDKMEDDDDDVAIGSWKNFKSSKSRRKRARPSISRNWVSVGSHGNQDQENQISHLSGGDDEISEEQREGDENLGGNGINRNFEPGPSSPNRHLSFGDGKLSDDDDNVGVNGETTRRSRFRNNQNSGEMRSKDGDGVGMWLNELGLGKYLALFEVHEVDDEVLPFLTLDDLKDMGINAVGLRRRMYCSIQKLGTGFS</sequence>
<dbReference type="SMART" id="SM00454">
    <property type="entry name" value="SAM"/>
    <property type="match status" value="1"/>
</dbReference>
<name>A0AAV6Y0D7_9LAMI</name>
<dbReference type="EMBL" id="WHWC01000002">
    <property type="protein sequence ID" value="KAG8388128.1"/>
    <property type="molecule type" value="Genomic_DNA"/>
</dbReference>
<dbReference type="InterPro" id="IPR001660">
    <property type="entry name" value="SAM"/>
</dbReference>
<gene>
    <name evidence="4" type="ORF">BUALT_Bualt02G0093700</name>
</gene>
<feature type="compositionally biased region" description="Polar residues" evidence="2">
    <location>
        <begin position="120"/>
        <end position="138"/>
    </location>
</feature>
<dbReference type="Pfam" id="PF07647">
    <property type="entry name" value="SAM_2"/>
    <property type="match status" value="1"/>
</dbReference>
<feature type="domain" description="SAM" evidence="3">
    <location>
        <begin position="215"/>
        <end position="278"/>
    </location>
</feature>
<dbReference type="PANTHER" id="PTHR10627:SF69">
    <property type="entry name" value="PROTEIN BICAUDAL C"/>
    <property type="match status" value="1"/>
</dbReference>
<evidence type="ECO:0000256" key="1">
    <source>
        <dbReference type="ARBA" id="ARBA00022737"/>
    </source>
</evidence>
<dbReference type="InterPro" id="IPR013761">
    <property type="entry name" value="SAM/pointed_sf"/>
</dbReference>
<evidence type="ECO:0000313" key="4">
    <source>
        <dbReference type="EMBL" id="KAG8388128.1"/>
    </source>
</evidence>
<feature type="compositionally biased region" description="Basic and acidic residues" evidence="2">
    <location>
        <begin position="53"/>
        <end position="63"/>
    </location>
</feature>
<dbReference type="CDD" id="cd09487">
    <property type="entry name" value="SAM_superfamily"/>
    <property type="match status" value="1"/>
</dbReference>